<reference evidence="1" key="1">
    <citation type="submission" date="2023-04" db="EMBL/GenBank/DDBJ databases">
        <authorList>
            <consortium name="ELIXIR-Norway"/>
        </authorList>
    </citation>
    <scope>NUCLEOTIDE SEQUENCE [LARGE SCALE GENOMIC DNA]</scope>
</reference>
<evidence type="ECO:0000313" key="2">
    <source>
        <dbReference type="Proteomes" id="UP001176941"/>
    </source>
</evidence>
<dbReference type="EMBL" id="OX459955">
    <property type="protein sequence ID" value="CAI9159976.1"/>
    <property type="molecule type" value="Genomic_DNA"/>
</dbReference>
<accession>A0ABN8YJC2</accession>
<keyword evidence="2" id="KW-1185">Reference proteome</keyword>
<name>A0ABN8YJC2_RANTA</name>
<sequence length="105" mass="11864">MYAHGRMSASSGCVPRCTRTGAYRPGEAECRVVHARARIGLERLSAECWDVLEMEPNRLSSARTLQRAPEQTLEWTREQALYWTLEKTLDWTLERTLGVVDPGAG</sequence>
<organism evidence="1 2">
    <name type="scientific">Rangifer tarandus platyrhynchus</name>
    <name type="common">Svalbard reindeer</name>
    <dbReference type="NCBI Taxonomy" id="3082113"/>
    <lineage>
        <taxon>Eukaryota</taxon>
        <taxon>Metazoa</taxon>
        <taxon>Chordata</taxon>
        <taxon>Craniata</taxon>
        <taxon>Vertebrata</taxon>
        <taxon>Euteleostomi</taxon>
        <taxon>Mammalia</taxon>
        <taxon>Eutheria</taxon>
        <taxon>Laurasiatheria</taxon>
        <taxon>Artiodactyla</taxon>
        <taxon>Ruminantia</taxon>
        <taxon>Pecora</taxon>
        <taxon>Cervidae</taxon>
        <taxon>Odocoileinae</taxon>
        <taxon>Rangifer</taxon>
    </lineage>
</organism>
<protein>
    <submittedName>
        <fullName evidence="1">Uncharacterized protein</fullName>
    </submittedName>
</protein>
<gene>
    <name evidence="1" type="ORF">MRATA1EN1_LOCUS8938</name>
</gene>
<proteinExistence type="predicted"/>
<evidence type="ECO:0000313" key="1">
    <source>
        <dbReference type="EMBL" id="CAI9159976.1"/>
    </source>
</evidence>
<dbReference type="Proteomes" id="UP001176941">
    <property type="component" value="Chromosome 19"/>
</dbReference>